<feature type="transmembrane region" description="Helical" evidence="1">
    <location>
        <begin position="115"/>
        <end position="140"/>
    </location>
</feature>
<feature type="transmembrane region" description="Helical" evidence="1">
    <location>
        <begin position="43"/>
        <end position="68"/>
    </location>
</feature>
<dbReference type="OrthoDB" id="8449669at2"/>
<evidence type="ECO:0000256" key="1">
    <source>
        <dbReference type="SAM" id="Phobius"/>
    </source>
</evidence>
<protein>
    <submittedName>
        <fullName evidence="2">Uncharacterized protein</fullName>
    </submittedName>
</protein>
<keyword evidence="1" id="KW-0472">Membrane</keyword>
<proteinExistence type="predicted"/>
<sequence length="156" mass="17489">MTLSDRTGSFLSIGPALRSLVIGAGASYLVWIAANNDGYNVGALYSGVLSTLSIFAGFLATFYVFVATRSNQFLMSIRKTKTFENLSKLIKFTIQWTIFTVVLTFYVMVAEPVEFSMLSAVHAGLFIWCWFVSLICVNFWRAAKMFFAIVDMHDRS</sequence>
<keyword evidence="1" id="KW-1133">Transmembrane helix</keyword>
<feature type="transmembrane region" description="Helical" evidence="1">
    <location>
        <begin position="89"/>
        <end position="109"/>
    </location>
</feature>
<keyword evidence="3" id="KW-1185">Reference proteome</keyword>
<evidence type="ECO:0000313" key="3">
    <source>
        <dbReference type="Proteomes" id="UP000297972"/>
    </source>
</evidence>
<comment type="caution">
    <text evidence="2">The sequence shown here is derived from an EMBL/GenBank/DDBJ whole genome shotgun (WGS) entry which is preliminary data.</text>
</comment>
<gene>
    <name evidence="2" type="ORF">E4L95_02715</name>
</gene>
<dbReference type="Proteomes" id="UP000297972">
    <property type="component" value="Unassembled WGS sequence"/>
</dbReference>
<evidence type="ECO:0000313" key="2">
    <source>
        <dbReference type="EMBL" id="TGN68050.1"/>
    </source>
</evidence>
<name>A0A4Z1CRT2_9RHOB</name>
<keyword evidence="1" id="KW-0812">Transmembrane</keyword>
<organism evidence="2 3">
    <name type="scientific">Paracoccus liaowanqingii</name>
    <dbReference type="NCBI Taxonomy" id="2560053"/>
    <lineage>
        <taxon>Bacteria</taxon>
        <taxon>Pseudomonadati</taxon>
        <taxon>Pseudomonadota</taxon>
        <taxon>Alphaproteobacteria</taxon>
        <taxon>Rhodobacterales</taxon>
        <taxon>Paracoccaceae</taxon>
        <taxon>Paracoccus</taxon>
    </lineage>
</organism>
<feature type="transmembrane region" description="Helical" evidence="1">
    <location>
        <begin position="12"/>
        <end position="31"/>
    </location>
</feature>
<dbReference type="AlphaFoldDB" id="A0A4Z1CRT2"/>
<reference evidence="2 3" key="1">
    <citation type="submission" date="2019-03" db="EMBL/GenBank/DDBJ databases">
        <authorList>
            <person name="Li J."/>
        </authorList>
    </citation>
    <scope>NUCLEOTIDE SEQUENCE [LARGE SCALE GENOMIC DNA]</scope>
    <source>
        <strain evidence="2 3">3058</strain>
    </source>
</reference>
<accession>A0A4Z1CRT2</accession>
<dbReference type="RefSeq" id="WP_135816284.1">
    <property type="nucleotide sequence ID" value="NZ_SRPG01000014.1"/>
</dbReference>
<dbReference type="EMBL" id="SRPG01000014">
    <property type="protein sequence ID" value="TGN68050.1"/>
    <property type="molecule type" value="Genomic_DNA"/>
</dbReference>